<dbReference type="EMBL" id="RAPQ01000014">
    <property type="protein sequence ID" value="RKD94574.1"/>
    <property type="molecule type" value="Genomic_DNA"/>
</dbReference>
<name>A0A419WGE8_9BACT</name>
<sequence>MQKVKQLNKIPFGLKVKTLFSGKLVTMGLFVLFVPTIILMAFLPSVDFQDSKYDAESVSETKGVVLAVQETNSSLNGKRALKYKYEFYLEDARVTGESFGYEESIGVGDTVAVVYVKDELDISRINGTKNGAFGIDIISLLFVLIAPGFVIVSVPIYKKVMLLKTLKSGFKILPAKIQSEIKLPSFQIGNSKSFYRLQYSYEVSGSVYTKELYAIQDEYSMSRIRMSTMLVDSHNHTQAVVLEDLPIRMRDYIVEKSAMGTS</sequence>
<evidence type="ECO:0000256" key="1">
    <source>
        <dbReference type="SAM" id="Phobius"/>
    </source>
</evidence>
<dbReference type="Proteomes" id="UP000284531">
    <property type="component" value="Unassembled WGS sequence"/>
</dbReference>
<gene>
    <name evidence="2" type="ORF">BXY64_4162</name>
</gene>
<keyword evidence="1" id="KW-1133">Transmembrane helix</keyword>
<keyword evidence="1" id="KW-0812">Transmembrane</keyword>
<reference evidence="2 3" key="1">
    <citation type="submission" date="2018-09" db="EMBL/GenBank/DDBJ databases">
        <title>Genomic Encyclopedia of Archaeal and Bacterial Type Strains, Phase II (KMG-II): from individual species to whole genera.</title>
        <authorList>
            <person name="Goeker M."/>
        </authorList>
    </citation>
    <scope>NUCLEOTIDE SEQUENCE [LARGE SCALE GENOMIC DNA]</scope>
    <source>
        <strain evidence="2 3">DSM 21950</strain>
    </source>
</reference>
<keyword evidence="1" id="KW-0472">Membrane</keyword>
<proteinExistence type="predicted"/>
<evidence type="ECO:0000313" key="2">
    <source>
        <dbReference type="EMBL" id="RKD94574.1"/>
    </source>
</evidence>
<evidence type="ECO:0008006" key="4">
    <source>
        <dbReference type="Google" id="ProtNLM"/>
    </source>
</evidence>
<accession>A0A419WGE8</accession>
<dbReference type="AlphaFoldDB" id="A0A419WGE8"/>
<organism evidence="2 3">
    <name type="scientific">Marinifilum flexuosum</name>
    <dbReference type="NCBI Taxonomy" id="1117708"/>
    <lineage>
        <taxon>Bacteria</taxon>
        <taxon>Pseudomonadati</taxon>
        <taxon>Bacteroidota</taxon>
        <taxon>Bacteroidia</taxon>
        <taxon>Marinilabiliales</taxon>
        <taxon>Marinifilaceae</taxon>
    </lineage>
</organism>
<protein>
    <recommendedName>
        <fullName evidence="4">DUF3592 domain-containing protein</fullName>
    </recommendedName>
</protein>
<keyword evidence="3" id="KW-1185">Reference proteome</keyword>
<feature type="transmembrane region" description="Helical" evidence="1">
    <location>
        <begin position="20"/>
        <end position="43"/>
    </location>
</feature>
<feature type="transmembrane region" description="Helical" evidence="1">
    <location>
        <begin position="137"/>
        <end position="157"/>
    </location>
</feature>
<comment type="caution">
    <text evidence="2">The sequence shown here is derived from an EMBL/GenBank/DDBJ whole genome shotgun (WGS) entry which is preliminary data.</text>
</comment>
<evidence type="ECO:0000313" key="3">
    <source>
        <dbReference type="Proteomes" id="UP000284531"/>
    </source>
</evidence>